<dbReference type="PANTHER" id="PTHR42923">
    <property type="entry name" value="PROTOPORPHYRINOGEN OXIDASE"/>
    <property type="match status" value="1"/>
</dbReference>
<dbReference type="PROSITE" id="PS51257">
    <property type="entry name" value="PROKAR_LIPOPROTEIN"/>
    <property type="match status" value="1"/>
</dbReference>
<dbReference type="Gene3D" id="3.50.50.60">
    <property type="entry name" value="FAD/NAD(P)-binding domain"/>
    <property type="match status" value="1"/>
</dbReference>
<name>A0A857A944_9ACTO</name>
<sequence length="435" mass="45519">MKTLVVGAGISGLACADALARSGQDVEVYEASARAGGRIETATVAGCRVEVGANFLSSTYRVIPRMAERLGVALRPIRARAGIIVDSQAVTYVPNGFAMVRAGVMGWREAARAGWQLARQFPRLAKANPADPAHWADIDVPADEWCSARFGEAFTRAVIGSSFRGYYFQDLADTSACAALAMVSYGARPFVTLTADPGLEAIPRALASGLSIHYEAPVARVERDGTGGALVLANGTVVEADRIVLAVPGPVAASLLVDPSPLEAQLLSTPYSSGLLVVLACRRRLSERELGGAYGLLASPSQAGPIAALCVASRAGHAAPGVDAVTVMFDGEAAQRSIFMGESDTEVTARAVAVVCELAPTVGDAVDLEASRVVRIPHAMPTCRVGRVSQVRRYRKEHTGPVVLAGDYLAFPWSDSAALTGLWAANCARVSGERD</sequence>
<evidence type="ECO:0000313" key="3">
    <source>
        <dbReference type="Proteomes" id="UP000424490"/>
    </source>
</evidence>
<proteinExistence type="predicted"/>
<dbReference type="GO" id="GO:0016491">
    <property type="term" value="F:oxidoreductase activity"/>
    <property type="evidence" value="ECO:0007669"/>
    <property type="project" value="InterPro"/>
</dbReference>
<dbReference type="InterPro" id="IPR050464">
    <property type="entry name" value="Zeta_carotene_desat/Oxidored"/>
</dbReference>
<dbReference type="EMBL" id="CP046315">
    <property type="protein sequence ID" value="QGS10573.1"/>
    <property type="molecule type" value="Genomic_DNA"/>
</dbReference>
<reference evidence="2 3" key="1">
    <citation type="submission" date="2019-11" db="EMBL/GenBank/DDBJ databases">
        <title>FDA dAtabase for Regulatory Grade micrObial Sequences (FDA-ARGOS): Supporting development and validation of Infectious Disease Dx tests.</title>
        <authorList>
            <person name="Stonesifer R."/>
            <person name="Tallon L."/>
            <person name="Sadzewicz L."/>
            <person name="Vavikolanu K."/>
            <person name="Mehta A."/>
            <person name="Aluvathingal J."/>
            <person name="Nadendla S."/>
            <person name="Myers T."/>
            <person name="Yan Y."/>
            <person name="Sichtig H."/>
        </authorList>
    </citation>
    <scope>NUCLEOTIDE SEQUENCE [LARGE SCALE GENOMIC DNA]</scope>
    <source>
        <strain evidence="2 3">FDAARGOS_732</strain>
    </source>
</reference>
<evidence type="ECO:0000313" key="2">
    <source>
        <dbReference type="EMBL" id="QGS10573.1"/>
    </source>
</evidence>
<dbReference type="PANTHER" id="PTHR42923:SF3">
    <property type="entry name" value="PROTOPORPHYRINOGEN OXIDASE"/>
    <property type="match status" value="1"/>
</dbReference>
<organism evidence="2 3">
    <name type="scientific">Schaalia odontolytica</name>
    <dbReference type="NCBI Taxonomy" id="1660"/>
    <lineage>
        <taxon>Bacteria</taxon>
        <taxon>Bacillati</taxon>
        <taxon>Actinomycetota</taxon>
        <taxon>Actinomycetes</taxon>
        <taxon>Actinomycetales</taxon>
        <taxon>Actinomycetaceae</taxon>
        <taxon>Schaalia</taxon>
    </lineage>
</organism>
<dbReference type="Gene3D" id="3.90.660.20">
    <property type="entry name" value="Protoporphyrinogen oxidase, mitochondrial, domain 2"/>
    <property type="match status" value="1"/>
</dbReference>
<gene>
    <name evidence="2" type="ORF">FOC40_03555</name>
</gene>
<dbReference type="InterPro" id="IPR002937">
    <property type="entry name" value="Amino_oxidase"/>
</dbReference>
<dbReference type="RefSeq" id="WP_003795474.1">
    <property type="nucleotide sequence ID" value="NZ_CP046315.1"/>
</dbReference>
<dbReference type="Proteomes" id="UP000424490">
    <property type="component" value="Chromosome"/>
</dbReference>
<dbReference type="SUPFAM" id="SSF51905">
    <property type="entry name" value="FAD/NAD(P)-binding domain"/>
    <property type="match status" value="1"/>
</dbReference>
<dbReference type="InterPro" id="IPR036188">
    <property type="entry name" value="FAD/NAD-bd_sf"/>
</dbReference>
<evidence type="ECO:0000259" key="1">
    <source>
        <dbReference type="Pfam" id="PF01593"/>
    </source>
</evidence>
<dbReference type="AlphaFoldDB" id="A0A857A944"/>
<dbReference type="Gene3D" id="1.10.3110.10">
    <property type="entry name" value="protoporphyrinogen ix oxidase, domain 3"/>
    <property type="match status" value="1"/>
</dbReference>
<accession>A0A857A944</accession>
<dbReference type="Pfam" id="PF01593">
    <property type="entry name" value="Amino_oxidase"/>
    <property type="match status" value="1"/>
</dbReference>
<feature type="domain" description="Amine oxidase" evidence="1">
    <location>
        <begin position="10"/>
        <end position="426"/>
    </location>
</feature>
<protein>
    <submittedName>
        <fullName evidence="2">NAD(P)-binding protein</fullName>
    </submittedName>
</protein>
<dbReference type="PRINTS" id="PR00419">
    <property type="entry name" value="ADXRDTASE"/>
</dbReference>